<sequence>MTRVEKRLERSVIRRSWGKIIKPLFIMTIDNLTNDFLINEANVFDDLIVINESDEEELKLFVAFQIFKNYFRESKYFMKTNDDVLVNPKNLYDFLNDEITPENAIIGSVKKCSDKGKISEIFLNFFNINYGVEYFDYEDTFFMPGFMMKNISIKESFIHPQNFRMLNYKIFDSKGKFSKPPFYLHECFIRSNAITKNLKPDDIIKYWYRLKNLTSETCNFSESYCLFPFFLSSIKEHFSQMRYFQRAVTQATMRMDERDIILSRLDEIPTWVLFPDYERVQWLNKIIKHFWPTVNYFVVNLVKDIEPILHQQNMLRTFKFQKIDLGQITPKITGIKVHDRNQLGVNDLVIDLNFCYFGDCEMTFSLNGIEGGIKDIEVEGDMRIFIKLLPFQSPFVSNVQVFFLKHPKVNFELTAALASVNMFATGELMRSIIKEQISTLMVYPNKIQIKLDQNAPQNSFDMPAIDGVVQIEILSCENFDDAKIFVSVELGHEIENSDVAVVKNRFGNIDMNCFLIAYEHGVEEIQITINEKDENLRISSIGKTFVKLDDLKCKKVFNDNLKVEPKGFLLSDIKWLPVTFNKKAYDKNANQTLLQIFIESGRNINSKYEPFVEITISSISDRKQTHSVSVKNESAIWEKYFNFFIKDPQLDLLTVKIVDKKSQESIGFLNYQILDLFKRKTMEHELQAFPLTSSNDSEIIMAMKLNFLKCE</sequence>
<keyword evidence="3" id="KW-0813">Transport</keyword>
<dbReference type="InterPro" id="IPR051634">
    <property type="entry name" value="Extended_Synaptotagmin"/>
</dbReference>
<keyword evidence="4" id="KW-0328">Glycosyltransferase</keyword>
<dbReference type="OrthoDB" id="1029639at2759"/>
<dbReference type="PROSITE" id="PS50004">
    <property type="entry name" value="C2"/>
    <property type="match status" value="1"/>
</dbReference>
<evidence type="ECO:0000259" key="16">
    <source>
        <dbReference type="PROSITE" id="PS50004"/>
    </source>
</evidence>
<keyword evidence="19" id="KW-1185">Reference proteome</keyword>
<evidence type="ECO:0000256" key="2">
    <source>
        <dbReference type="ARBA" id="ARBA00008661"/>
    </source>
</evidence>
<evidence type="ECO:0000256" key="8">
    <source>
        <dbReference type="ARBA" id="ARBA00022737"/>
    </source>
</evidence>
<dbReference type="GO" id="GO:0006869">
    <property type="term" value="P:lipid transport"/>
    <property type="evidence" value="ECO:0007669"/>
    <property type="project" value="UniProtKB-KW"/>
</dbReference>
<evidence type="ECO:0000256" key="10">
    <source>
        <dbReference type="ARBA" id="ARBA00022968"/>
    </source>
</evidence>
<evidence type="ECO:0000256" key="14">
    <source>
        <dbReference type="ARBA" id="ARBA00023121"/>
    </source>
</evidence>
<accession>A0A9J6BBS1</accession>
<keyword evidence="13" id="KW-0445">Lipid transport</keyword>
<evidence type="ECO:0000313" key="18">
    <source>
        <dbReference type="EMBL" id="KAG5667149.1"/>
    </source>
</evidence>
<keyword evidence="10" id="KW-0735">Signal-anchor</keyword>
<dbReference type="GO" id="GO:0035091">
    <property type="term" value="F:phosphatidylinositol binding"/>
    <property type="evidence" value="ECO:0007669"/>
    <property type="project" value="TreeGrafter"/>
</dbReference>
<evidence type="ECO:0000256" key="15">
    <source>
        <dbReference type="ARBA" id="ARBA00023136"/>
    </source>
</evidence>
<dbReference type="InterPro" id="IPR031468">
    <property type="entry name" value="SMP_LBD"/>
</dbReference>
<comment type="subcellular location">
    <subcellularLocation>
        <location evidence="1">Golgi apparatus membrane</location>
        <topology evidence="1">Single-pass type II membrane protein</topology>
    </subcellularLocation>
</comment>
<dbReference type="Pfam" id="PF17047">
    <property type="entry name" value="SMP_LBD"/>
    <property type="match status" value="1"/>
</dbReference>
<evidence type="ECO:0000256" key="11">
    <source>
        <dbReference type="ARBA" id="ARBA00022989"/>
    </source>
</evidence>
<proteinExistence type="inferred from homology"/>
<dbReference type="EMBL" id="JADBJN010000004">
    <property type="protein sequence ID" value="KAG5667149.1"/>
    <property type="molecule type" value="Genomic_DNA"/>
</dbReference>
<comment type="caution">
    <text evidence="18">The sequence shown here is derived from an EMBL/GenBank/DDBJ whole genome shotgun (WGS) entry which is preliminary data.</text>
</comment>
<evidence type="ECO:0000256" key="3">
    <source>
        <dbReference type="ARBA" id="ARBA00022448"/>
    </source>
</evidence>
<dbReference type="AlphaFoldDB" id="A0A9J6BBS1"/>
<keyword evidence="11" id="KW-1133">Transmembrane helix</keyword>
<comment type="similarity">
    <text evidence="2">Belongs to the glycosyltransferase 31 family.</text>
</comment>
<dbReference type="GO" id="GO:0005509">
    <property type="term" value="F:calcium ion binding"/>
    <property type="evidence" value="ECO:0007669"/>
    <property type="project" value="TreeGrafter"/>
</dbReference>
<evidence type="ECO:0000256" key="6">
    <source>
        <dbReference type="ARBA" id="ARBA00022692"/>
    </source>
</evidence>
<keyword evidence="15" id="KW-0472">Membrane</keyword>
<dbReference type="Proteomes" id="UP001107558">
    <property type="component" value="Chromosome 4"/>
</dbReference>
<feature type="domain" description="SMP-LTD" evidence="17">
    <location>
        <begin position="276"/>
        <end position="452"/>
    </location>
</feature>
<keyword evidence="9" id="KW-0106">Calcium</keyword>
<evidence type="ECO:0008006" key="20">
    <source>
        <dbReference type="Google" id="ProtNLM"/>
    </source>
</evidence>
<dbReference type="Gene3D" id="3.90.550.50">
    <property type="match status" value="1"/>
</dbReference>
<dbReference type="SUPFAM" id="SSF49562">
    <property type="entry name" value="C2 domain (Calcium/lipid-binding domain, CaLB)"/>
    <property type="match status" value="1"/>
</dbReference>
<evidence type="ECO:0000313" key="19">
    <source>
        <dbReference type="Proteomes" id="UP001107558"/>
    </source>
</evidence>
<dbReference type="GO" id="GO:0005544">
    <property type="term" value="F:calcium-dependent phospholipid binding"/>
    <property type="evidence" value="ECO:0007669"/>
    <property type="project" value="TreeGrafter"/>
</dbReference>
<evidence type="ECO:0000259" key="17">
    <source>
        <dbReference type="PROSITE" id="PS51847"/>
    </source>
</evidence>
<keyword evidence="5" id="KW-0808">Transferase</keyword>
<dbReference type="InterPro" id="IPR035892">
    <property type="entry name" value="C2_domain_sf"/>
</dbReference>
<keyword evidence="14" id="KW-0446">Lipid-binding</keyword>
<keyword evidence="7" id="KW-0479">Metal-binding</keyword>
<dbReference type="GO" id="GO:0000139">
    <property type="term" value="C:Golgi membrane"/>
    <property type="evidence" value="ECO:0007669"/>
    <property type="project" value="UniProtKB-SubCell"/>
</dbReference>
<dbReference type="PANTHER" id="PTHR45761:SF1">
    <property type="entry name" value="EXTENDED SYNAPTOTAGMIN-LIKE PROTEIN 2, ISOFORM C"/>
    <property type="match status" value="1"/>
</dbReference>
<dbReference type="Pfam" id="PF00168">
    <property type="entry name" value="C2"/>
    <property type="match status" value="1"/>
</dbReference>
<dbReference type="GO" id="GO:0031210">
    <property type="term" value="F:phosphatidylcholine binding"/>
    <property type="evidence" value="ECO:0007669"/>
    <property type="project" value="TreeGrafter"/>
</dbReference>
<keyword evidence="8" id="KW-0677">Repeat</keyword>
<keyword evidence="6" id="KW-0812">Transmembrane</keyword>
<dbReference type="Gene3D" id="2.60.40.150">
    <property type="entry name" value="C2 domain"/>
    <property type="match status" value="1"/>
</dbReference>
<gene>
    <name evidence="18" type="ORF">PVAND_015146</name>
</gene>
<evidence type="ECO:0000256" key="4">
    <source>
        <dbReference type="ARBA" id="ARBA00022676"/>
    </source>
</evidence>
<dbReference type="PANTHER" id="PTHR45761">
    <property type="entry name" value="EXTENDED SYNAPTOTAGMIN-LIKE PROTEIN 2, ISOFORM C"/>
    <property type="match status" value="1"/>
</dbReference>
<dbReference type="InterPro" id="IPR039010">
    <property type="entry name" value="Synaptotagmin_SMP"/>
</dbReference>
<organism evidence="18 19">
    <name type="scientific">Polypedilum vanderplanki</name>
    <name type="common">Sleeping chironomid midge</name>
    <dbReference type="NCBI Taxonomy" id="319348"/>
    <lineage>
        <taxon>Eukaryota</taxon>
        <taxon>Metazoa</taxon>
        <taxon>Ecdysozoa</taxon>
        <taxon>Arthropoda</taxon>
        <taxon>Hexapoda</taxon>
        <taxon>Insecta</taxon>
        <taxon>Pterygota</taxon>
        <taxon>Neoptera</taxon>
        <taxon>Endopterygota</taxon>
        <taxon>Diptera</taxon>
        <taxon>Nematocera</taxon>
        <taxon>Chironomoidea</taxon>
        <taxon>Chironomidae</taxon>
        <taxon>Chironominae</taxon>
        <taxon>Polypedilum</taxon>
        <taxon>Polypedilum</taxon>
    </lineage>
</organism>
<dbReference type="GO" id="GO:0016758">
    <property type="term" value="F:hexosyltransferase activity"/>
    <property type="evidence" value="ECO:0007669"/>
    <property type="project" value="InterPro"/>
</dbReference>
<dbReference type="Pfam" id="PF01762">
    <property type="entry name" value="Galactosyl_T"/>
    <property type="match status" value="1"/>
</dbReference>
<dbReference type="InterPro" id="IPR000008">
    <property type="entry name" value="C2_dom"/>
</dbReference>
<dbReference type="GO" id="GO:0005789">
    <property type="term" value="C:endoplasmic reticulum membrane"/>
    <property type="evidence" value="ECO:0007669"/>
    <property type="project" value="TreeGrafter"/>
</dbReference>
<name>A0A9J6BBS1_POLVA</name>
<evidence type="ECO:0000256" key="7">
    <source>
        <dbReference type="ARBA" id="ARBA00022723"/>
    </source>
</evidence>
<dbReference type="SMART" id="SM00239">
    <property type="entry name" value="C2"/>
    <property type="match status" value="1"/>
</dbReference>
<reference evidence="18" key="1">
    <citation type="submission" date="2021-03" db="EMBL/GenBank/DDBJ databases">
        <title>Chromosome level genome of the anhydrobiotic midge Polypedilum vanderplanki.</title>
        <authorList>
            <person name="Yoshida Y."/>
            <person name="Kikawada T."/>
            <person name="Gusev O."/>
        </authorList>
    </citation>
    <scope>NUCLEOTIDE SEQUENCE</scope>
    <source>
        <strain evidence="18">NIAS01</strain>
        <tissue evidence="18">Whole body or cell culture</tissue>
    </source>
</reference>
<keyword evidence="12" id="KW-0333">Golgi apparatus</keyword>
<evidence type="ECO:0000256" key="12">
    <source>
        <dbReference type="ARBA" id="ARBA00023034"/>
    </source>
</evidence>
<protein>
    <recommendedName>
        <fullName evidence="20">C2 domain-containing protein</fullName>
    </recommendedName>
</protein>
<dbReference type="PROSITE" id="PS51847">
    <property type="entry name" value="SMP"/>
    <property type="match status" value="1"/>
</dbReference>
<feature type="domain" description="C2" evidence="16">
    <location>
        <begin position="575"/>
        <end position="689"/>
    </location>
</feature>
<evidence type="ECO:0000256" key="5">
    <source>
        <dbReference type="ARBA" id="ARBA00022679"/>
    </source>
</evidence>
<evidence type="ECO:0000256" key="1">
    <source>
        <dbReference type="ARBA" id="ARBA00004323"/>
    </source>
</evidence>
<dbReference type="GO" id="GO:0008429">
    <property type="term" value="F:phosphatidylethanolamine binding"/>
    <property type="evidence" value="ECO:0007669"/>
    <property type="project" value="TreeGrafter"/>
</dbReference>
<dbReference type="InterPro" id="IPR002659">
    <property type="entry name" value="Glyco_trans_31"/>
</dbReference>
<evidence type="ECO:0000256" key="13">
    <source>
        <dbReference type="ARBA" id="ARBA00023055"/>
    </source>
</evidence>
<dbReference type="CDD" id="cd21670">
    <property type="entry name" value="SMP_ESyt"/>
    <property type="match status" value="1"/>
</dbReference>
<evidence type="ECO:0000256" key="9">
    <source>
        <dbReference type="ARBA" id="ARBA00022837"/>
    </source>
</evidence>